<dbReference type="RefSeq" id="WP_344940208.1">
    <property type="nucleotide sequence ID" value="NZ_BAAAZR010000008.1"/>
</dbReference>
<gene>
    <name evidence="3" type="primary">fadD5</name>
    <name evidence="3" type="ORF">GCM10022226_33970</name>
</gene>
<dbReference type="Gene3D" id="3.30.300.30">
    <property type="match status" value="1"/>
</dbReference>
<dbReference type="Gene3D" id="3.40.50.12780">
    <property type="entry name" value="N-terminal domain of ligase-like"/>
    <property type="match status" value="1"/>
</dbReference>
<evidence type="ECO:0000313" key="3">
    <source>
        <dbReference type="EMBL" id="GAA3810710.1"/>
    </source>
</evidence>
<feature type="domain" description="AMP-binding enzyme C-terminal" evidence="2">
    <location>
        <begin position="428"/>
        <end position="502"/>
    </location>
</feature>
<dbReference type="EMBL" id="BAAAZR010000008">
    <property type="protein sequence ID" value="GAA3810710.1"/>
    <property type="molecule type" value="Genomic_DNA"/>
</dbReference>
<dbReference type="Proteomes" id="UP001500888">
    <property type="component" value="Unassembled WGS sequence"/>
</dbReference>
<dbReference type="PANTHER" id="PTHR43767">
    <property type="entry name" value="LONG-CHAIN-FATTY-ACID--COA LIGASE"/>
    <property type="match status" value="1"/>
</dbReference>
<feature type="domain" description="AMP-dependent synthetase/ligase" evidence="1">
    <location>
        <begin position="19"/>
        <end position="376"/>
    </location>
</feature>
<keyword evidence="4" id="KW-1185">Reference proteome</keyword>
<reference evidence="4" key="1">
    <citation type="journal article" date="2019" name="Int. J. Syst. Evol. Microbiol.">
        <title>The Global Catalogue of Microorganisms (GCM) 10K type strain sequencing project: providing services to taxonomists for standard genome sequencing and annotation.</title>
        <authorList>
            <consortium name="The Broad Institute Genomics Platform"/>
            <consortium name="The Broad Institute Genome Sequencing Center for Infectious Disease"/>
            <person name="Wu L."/>
            <person name="Ma J."/>
        </authorList>
    </citation>
    <scope>NUCLEOTIDE SEQUENCE [LARGE SCALE GENOMIC DNA]</scope>
    <source>
        <strain evidence="4">JCM 16908</strain>
    </source>
</reference>
<dbReference type="Pfam" id="PF13193">
    <property type="entry name" value="AMP-binding_C"/>
    <property type="match status" value="1"/>
</dbReference>
<protein>
    <submittedName>
        <fullName evidence="3">Fatty-acid--CoA ligase FadD5</fullName>
    </submittedName>
</protein>
<dbReference type="GO" id="GO:0016874">
    <property type="term" value="F:ligase activity"/>
    <property type="evidence" value="ECO:0007669"/>
    <property type="project" value="UniProtKB-KW"/>
</dbReference>
<keyword evidence="3" id="KW-0436">Ligase</keyword>
<sequence length="529" mass="56161">MARSHGTPYGNYGYAVLTANALRTPDSVALTYCGEQSFTYDQLNRLVNQRAHALRASGIEAGRRVAVLLNETLKVAEVYLAQAKLGVLTSALNPYWPVETLQAVVAHSECTAFVYDATVEQVVDRIRPDLPGVTTWIKVGGPSAEAGVVDLDALTSGAPEDEPEPAGFGDDPLALYYTSGTTGLPKAVVHTHASSLATAQIWLDVPRDPGSVFGTGAIIWGIGFPAIVGPALYTGMRLVLEQDWGPANFLRVVPRERVTHVSQIPSFYAALLGSDDHAGVDLSTLRVIMLGGEPLTAALLARIKERLPEAGVYSYYGQTEAPYTCFGRVDDGSTPLGASGRARTGCAVRVTGPDGERVIGTTGEINLAGPHRMAGYDKLPDRTAEVLRDGWYVGGDLGVVSAEGHLTVLGRREDAILKGGQWSQPAAVEEAAVAVDGVAEAGVAGVPAHVEGQDAVSQKILLAVVPRAGQSLDAEKLAAALAERLPEHQRPDHILVADELPHFQDASGGPGKLLRREIRERYQHLLDEA</sequence>
<accession>A0ABP7I4Z6</accession>
<dbReference type="InterPro" id="IPR020845">
    <property type="entry name" value="AMP-binding_CS"/>
</dbReference>
<dbReference type="InterPro" id="IPR045851">
    <property type="entry name" value="AMP-bd_C_sf"/>
</dbReference>
<organism evidence="3 4">
    <name type="scientific">Sphaerisporangium flaviroseum</name>
    <dbReference type="NCBI Taxonomy" id="509199"/>
    <lineage>
        <taxon>Bacteria</taxon>
        <taxon>Bacillati</taxon>
        <taxon>Actinomycetota</taxon>
        <taxon>Actinomycetes</taxon>
        <taxon>Streptosporangiales</taxon>
        <taxon>Streptosporangiaceae</taxon>
        <taxon>Sphaerisporangium</taxon>
    </lineage>
</organism>
<dbReference type="InterPro" id="IPR000873">
    <property type="entry name" value="AMP-dep_synth/lig_dom"/>
</dbReference>
<dbReference type="PANTHER" id="PTHR43767:SF1">
    <property type="entry name" value="NONRIBOSOMAL PEPTIDE SYNTHASE PES1 (EUROFUNG)-RELATED"/>
    <property type="match status" value="1"/>
</dbReference>
<dbReference type="PROSITE" id="PS00455">
    <property type="entry name" value="AMP_BINDING"/>
    <property type="match status" value="1"/>
</dbReference>
<dbReference type="InterPro" id="IPR050237">
    <property type="entry name" value="ATP-dep_AMP-bd_enzyme"/>
</dbReference>
<evidence type="ECO:0000259" key="2">
    <source>
        <dbReference type="Pfam" id="PF13193"/>
    </source>
</evidence>
<dbReference type="Pfam" id="PF00501">
    <property type="entry name" value="AMP-binding"/>
    <property type="match status" value="1"/>
</dbReference>
<dbReference type="SUPFAM" id="SSF56801">
    <property type="entry name" value="Acetyl-CoA synthetase-like"/>
    <property type="match status" value="1"/>
</dbReference>
<name>A0ABP7I4Z6_9ACTN</name>
<dbReference type="InterPro" id="IPR025110">
    <property type="entry name" value="AMP-bd_C"/>
</dbReference>
<proteinExistence type="predicted"/>
<evidence type="ECO:0000313" key="4">
    <source>
        <dbReference type="Proteomes" id="UP001500888"/>
    </source>
</evidence>
<comment type="caution">
    <text evidence="3">The sequence shown here is derived from an EMBL/GenBank/DDBJ whole genome shotgun (WGS) entry which is preliminary data.</text>
</comment>
<evidence type="ECO:0000259" key="1">
    <source>
        <dbReference type="Pfam" id="PF00501"/>
    </source>
</evidence>
<dbReference type="InterPro" id="IPR042099">
    <property type="entry name" value="ANL_N_sf"/>
</dbReference>